<dbReference type="Gramene" id="PRQ17800">
    <property type="protein sequence ID" value="PRQ17800"/>
    <property type="gene ID" value="RchiOBHm_Chr7g0198931"/>
</dbReference>
<accession>A0A2P6P791</accession>
<dbReference type="InterPro" id="IPR014710">
    <property type="entry name" value="RmlC-like_jellyroll"/>
</dbReference>
<dbReference type="STRING" id="74649.A0A2P6P791"/>
<comment type="caution">
    <text evidence="1">The sequence shown here is derived from an EMBL/GenBank/DDBJ whole genome shotgun (WGS) entry which is preliminary data.</text>
</comment>
<dbReference type="Gene3D" id="2.60.120.10">
    <property type="entry name" value="Jelly Rolls"/>
    <property type="match status" value="1"/>
</dbReference>
<reference evidence="1 2" key="1">
    <citation type="journal article" date="2018" name="Nat. Genet.">
        <title>The Rosa genome provides new insights in the design of modern roses.</title>
        <authorList>
            <person name="Bendahmane M."/>
        </authorList>
    </citation>
    <scope>NUCLEOTIDE SEQUENCE [LARGE SCALE GENOMIC DNA]</scope>
    <source>
        <strain evidence="2">cv. Old Blush</strain>
    </source>
</reference>
<proteinExistence type="predicted"/>
<dbReference type="SUPFAM" id="SSF51182">
    <property type="entry name" value="RmlC-like cupins"/>
    <property type="match status" value="1"/>
</dbReference>
<name>A0A2P6P791_ROSCH</name>
<dbReference type="EMBL" id="PDCK01000045">
    <property type="protein sequence ID" value="PRQ17800.1"/>
    <property type="molecule type" value="Genomic_DNA"/>
</dbReference>
<dbReference type="Proteomes" id="UP000238479">
    <property type="component" value="Chromosome 7"/>
</dbReference>
<dbReference type="AlphaFoldDB" id="A0A2P6P791"/>
<gene>
    <name evidence="1" type="ORF">RchiOBHm_Chr7g0198931</name>
</gene>
<dbReference type="InterPro" id="IPR011051">
    <property type="entry name" value="RmlC_Cupin_sf"/>
</dbReference>
<evidence type="ECO:0000313" key="1">
    <source>
        <dbReference type="EMBL" id="PRQ17800.1"/>
    </source>
</evidence>
<protein>
    <submittedName>
        <fullName evidence="1">Putative rmlC-like jelly roll protein</fullName>
    </submittedName>
</protein>
<keyword evidence="2" id="KW-1185">Reference proteome</keyword>
<evidence type="ECO:0000313" key="2">
    <source>
        <dbReference type="Proteomes" id="UP000238479"/>
    </source>
</evidence>
<organism evidence="1 2">
    <name type="scientific">Rosa chinensis</name>
    <name type="common">China rose</name>
    <dbReference type="NCBI Taxonomy" id="74649"/>
    <lineage>
        <taxon>Eukaryota</taxon>
        <taxon>Viridiplantae</taxon>
        <taxon>Streptophyta</taxon>
        <taxon>Embryophyta</taxon>
        <taxon>Tracheophyta</taxon>
        <taxon>Spermatophyta</taxon>
        <taxon>Magnoliopsida</taxon>
        <taxon>eudicotyledons</taxon>
        <taxon>Gunneridae</taxon>
        <taxon>Pentapetalae</taxon>
        <taxon>rosids</taxon>
        <taxon>fabids</taxon>
        <taxon>Rosales</taxon>
        <taxon>Rosaceae</taxon>
        <taxon>Rosoideae</taxon>
        <taxon>Rosoideae incertae sedis</taxon>
        <taxon>Rosa</taxon>
    </lineage>
</organism>
<sequence>MVAKLAGEKGMECFSVITSSQAVLEDLTDKTSVLRALSPEVLQISLNINPQLQTLLQSNIN</sequence>